<keyword evidence="14" id="KW-0479">Metal-binding</keyword>
<dbReference type="GO" id="GO:0005576">
    <property type="term" value="C:extracellular region"/>
    <property type="evidence" value="ECO:0007669"/>
    <property type="project" value="UniProtKB-SubCell"/>
</dbReference>
<evidence type="ECO:0000256" key="5">
    <source>
        <dbReference type="ARBA" id="ARBA00022525"/>
    </source>
</evidence>
<feature type="compositionally biased region" description="Polar residues" evidence="15">
    <location>
        <begin position="477"/>
        <end position="498"/>
    </location>
</feature>
<sequence length="498" mass="54781">MYERNIGTLILRVLVWLAAFASLGAAQGSSSAITTALTELPKCALQCLAASIKASPCAISDVTCQCTNAELVSSAELCVMTSCTVEQSLIAKNVTQTMCGAPVRDKTTEYNIVSCTLMGFACAFVLIRLGYKKFFTRTDLGLDDWFILLTLLVCVPSAVINVDLLTANGLGKDIWTLKPDEIGDFAFAFFIITILYFTEVFVLKLSLLFFYLRIFPGKTIRRVILGTVAFDVLFGIGFIVTALLQCRPISYNWTNWRGEGGGQCIDISAVAWANAAVSIALDLWMLAIPLSQLRELKLHWKKKIGVAMMFCVGTFVTVVSAIRLASLVEFRESTNLTWDYWGVSLWSTVEITVGIICACMPSMRLILVRIAPKVFDVSMVRASRYYYAKRASAYPGKWTDPSTQPSEASKNKSAASRQSWMPPNVRTSWRISQSPHDKVFVDGVLFSKVSPSKLEEEDQGRLVPMEDMDPSKYGTDVQISGGASSRNSTPDPGSTSKI</sequence>
<evidence type="ECO:0000256" key="7">
    <source>
        <dbReference type="ARBA" id="ARBA00022692"/>
    </source>
</evidence>
<feature type="domain" description="CFEM" evidence="18">
    <location>
        <begin position="15"/>
        <end position="124"/>
    </location>
</feature>
<dbReference type="AlphaFoldDB" id="A0A9P9WKA0"/>
<feature type="disulfide bond" evidence="14">
    <location>
        <begin position="43"/>
        <end position="83"/>
    </location>
</feature>
<evidence type="ECO:0000256" key="16">
    <source>
        <dbReference type="SAM" id="Phobius"/>
    </source>
</evidence>
<feature type="transmembrane region" description="Helical" evidence="16">
    <location>
        <begin position="110"/>
        <end position="131"/>
    </location>
</feature>
<dbReference type="EMBL" id="JAFIMR010000018">
    <property type="protein sequence ID" value="KAI1867609.1"/>
    <property type="molecule type" value="Genomic_DNA"/>
</dbReference>
<feature type="chain" id="PRO_5040228812" description="CFEM domain-containing protein" evidence="17">
    <location>
        <begin position="27"/>
        <end position="498"/>
    </location>
</feature>
<evidence type="ECO:0000256" key="10">
    <source>
        <dbReference type="ARBA" id="ARBA00023136"/>
    </source>
</evidence>
<evidence type="ECO:0000256" key="17">
    <source>
        <dbReference type="SAM" id="SignalP"/>
    </source>
</evidence>
<evidence type="ECO:0000256" key="14">
    <source>
        <dbReference type="PROSITE-ProRule" id="PRU01356"/>
    </source>
</evidence>
<dbReference type="InterPro" id="IPR052337">
    <property type="entry name" value="SAT4-like"/>
</dbReference>
<evidence type="ECO:0000256" key="11">
    <source>
        <dbReference type="ARBA" id="ARBA00023157"/>
    </source>
</evidence>
<dbReference type="GO" id="GO:0098552">
    <property type="term" value="C:side of membrane"/>
    <property type="evidence" value="ECO:0007669"/>
    <property type="project" value="UniProtKB-KW"/>
</dbReference>
<keyword evidence="7 16" id="KW-0812">Transmembrane</keyword>
<comment type="similarity">
    <text evidence="13">Belongs to the SAT4 family.</text>
</comment>
<proteinExistence type="inferred from homology"/>
<evidence type="ECO:0000313" key="20">
    <source>
        <dbReference type="Proteomes" id="UP000829685"/>
    </source>
</evidence>
<keyword evidence="9 16" id="KW-1133">Transmembrane helix</keyword>
<evidence type="ECO:0000256" key="1">
    <source>
        <dbReference type="ARBA" id="ARBA00004141"/>
    </source>
</evidence>
<feature type="disulfide bond" evidence="14">
    <location>
        <begin position="57"/>
        <end position="64"/>
    </location>
</feature>
<comment type="caution">
    <text evidence="19">The sequence shown here is derived from an EMBL/GenBank/DDBJ whole genome shotgun (WGS) entry which is preliminary data.</text>
</comment>
<protein>
    <recommendedName>
        <fullName evidence="18">CFEM domain-containing protein</fullName>
    </recommendedName>
</protein>
<dbReference type="InterPro" id="IPR049326">
    <property type="entry name" value="Rhodopsin_dom_fungi"/>
</dbReference>
<evidence type="ECO:0000256" key="12">
    <source>
        <dbReference type="ARBA" id="ARBA00023288"/>
    </source>
</evidence>
<dbReference type="GO" id="GO:0046872">
    <property type="term" value="F:metal ion binding"/>
    <property type="evidence" value="ECO:0007669"/>
    <property type="project" value="UniProtKB-UniRule"/>
</dbReference>
<keyword evidence="11 14" id="KW-1015">Disulfide bond</keyword>
<keyword evidence="14" id="KW-0408">Iron</keyword>
<dbReference type="PROSITE" id="PS52012">
    <property type="entry name" value="CFEM"/>
    <property type="match status" value="1"/>
</dbReference>
<feature type="binding site" description="axial binding residue" evidence="14">
    <location>
        <position position="61"/>
    </location>
    <ligand>
        <name>heme</name>
        <dbReference type="ChEBI" id="CHEBI:30413"/>
    </ligand>
    <ligandPart>
        <name>Fe</name>
        <dbReference type="ChEBI" id="CHEBI:18248"/>
    </ligandPart>
</feature>
<feature type="transmembrane region" description="Helical" evidence="16">
    <location>
        <begin position="143"/>
        <end position="165"/>
    </location>
</feature>
<reference evidence="19" key="1">
    <citation type="submission" date="2021-03" db="EMBL/GenBank/DDBJ databases">
        <title>Revisited historic fungal species revealed as producer of novel bioactive compounds through whole genome sequencing and comparative genomics.</title>
        <authorList>
            <person name="Vignolle G.A."/>
            <person name="Hochenegger N."/>
            <person name="Mach R.L."/>
            <person name="Mach-Aigner A.R."/>
            <person name="Javad Rahimi M."/>
            <person name="Salim K.A."/>
            <person name="Chan C.M."/>
            <person name="Lim L.B.L."/>
            <person name="Cai F."/>
            <person name="Druzhinina I.S."/>
            <person name="U'Ren J.M."/>
            <person name="Derntl C."/>
        </authorList>
    </citation>
    <scope>NUCLEOTIDE SEQUENCE</scope>
    <source>
        <strain evidence="19">TUCIM 5799</strain>
    </source>
</reference>
<feature type="transmembrane region" description="Helical" evidence="16">
    <location>
        <begin position="265"/>
        <end position="285"/>
    </location>
</feature>
<keyword evidence="6" id="KW-0325">Glycoprotein</keyword>
<accession>A0A9P9WKA0</accession>
<keyword evidence="5" id="KW-0964">Secreted</keyword>
<dbReference type="Pfam" id="PF05730">
    <property type="entry name" value="CFEM"/>
    <property type="match status" value="1"/>
</dbReference>
<evidence type="ECO:0000256" key="4">
    <source>
        <dbReference type="ARBA" id="ARBA00010031"/>
    </source>
</evidence>
<keyword evidence="8 17" id="KW-0732">Signal</keyword>
<organism evidence="19 20">
    <name type="scientific">Neoarthrinium moseri</name>
    <dbReference type="NCBI Taxonomy" id="1658444"/>
    <lineage>
        <taxon>Eukaryota</taxon>
        <taxon>Fungi</taxon>
        <taxon>Dikarya</taxon>
        <taxon>Ascomycota</taxon>
        <taxon>Pezizomycotina</taxon>
        <taxon>Sordariomycetes</taxon>
        <taxon>Xylariomycetidae</taxon>
        <taxon>Amphisphaeriales</taxon>
        <taxon>Apiosporaceae</taxon>
        <taxon>Neoarthrinium</taxon>
    </lineage>
</organism>
<comment type="subcellular location">
    <subcellularLocation>
        <location evidence="2">Membrane</location>
        <topology evidence="2">Lipid-anchor</topology>
        <topology evidence="2">GPI-anchor</topology>
    </subcellularLocation>
    <subcellularLocation>
        <location evidence="1">Membrane</location>
        <topology evidence="1">Multi-pass membrane protein</topology>
    </subcellularLocation>
    <subcellularLocation>
        <location evidence="3">Secreted</location>
    </subcellularLocation>
</comment>
<dbReference type="PANTHER" id="PTHR33048">
    <property type="entry name" value="PTH11-LIKE INTEGRAL MEMBRANE PROTEIN (AFU_ORTHOLOGUE AFUA_5G11245)"/>
    <property type="match status" value="1"/>
</dbReference>
<feature type="transmembrane region" description="Helical" evidence="16">
    <location>
        <begin position="223"/>
        <end position="245"/>
    </location>
</feature>
<evidence type="ECO:0000259" key="18">
    <source>
        <dbReference type="PROSITE" id="PS52012"/>
    </source>
</evidence>
<evidence type="ECO:0000256" key="6">
    <source>
        <dbReference type="ARBA" id="ARBA00022622"/>
    </source>
</evidence>
<feature type="compositionally biased region" description="Polar residues" evidence="15">
    <location>
        <begin position="400"/>
        <end position="422"/>
    </location>
</feature>
<evidence type="ECO:0000256" key="2">
    <source>
        <dbReference type="ARBA" id="ARBA00004589"/>
    </source>
</evidence>
<dbReference type="Pfam" id="PF20684">
    <property type="entry name" value="Fung_rhodopsin"/>
    <property type="match status" value="1"/>
</dbReference>
<feature type="region of interest" description="Disordered" evidence="15">
    <location>
        <begin position="397"/>
        <end position="422"/>
    </location>
</feature>
<name>A0A9P9WKA0_9PEZI</name>
<dbReference type="Proteomes" id="UP000829685">
    <property type="component" value="Unassembled WGS sequence"/>
</dbReference>
<feature type="transmembrane region" description="Helical" evidence="16">
    <location>
        <begin position="185"/>
        <end position="211"/>
    </location>
</feature>
<feature type="region of interest" description="Disordered" evidence="15">
    <location>
        <begin position="452"/>
        <end position="498"/>
    </location>
</feature>
<keyword evidence="20" id="KW-1185">Reference proteome</keyword>
<gene>
    <name evidence="19" type="ORF">JX265_007411</name>
</gene>
<evidence type="ECO:0000256" key="13">
    <source>
        <dbReference type="ARBA" id="ARBA00038359"/>
    </source>
</evidence>
<evidence type="ECO:0000256" key="9">
    <source>
        <dbReference type="ARBA" id="ARBA00022989"/>
    </source>
</evidence>
<keyword evidence="14" id="KW-0349">Heme</keyword>
<dbReference type="InterPro" id="IPR008427">
    <property type="entry name" value="Extracellular_membr_CFEM_dom"/>
</dbReference>
<dbReference type="SMART" id="SM00747">
    <property type="entry name" value="CFEM"/>
    <property type="match status" value="1"/>
</dbReference>
<evidence type="ECO:0000256" key="8">
    <source>
        <dbReference type="ARBA" id="ARBA00022729"/>
    </source>
</evidence>
<dbReference type="PANTHER" id="PTHR33048:SF143">
    <property type="entry name" value="EXTRACELLULAR MEMBRANE PROTEIN CFEM DOMAIN-CONTAINING PROTEIN-RELATED"/>
    <property type="match status" value="1"/>
</dbReference>
<evidence type="ECO:0000256" key="15">
    <source>
        <dbReference type="SAM" id="MobiDB-lite"/>
    </source>
</evidence>
<feature type="transmembrane region" description="Helical" evidence="16">
    <location>
        <begin position="340"/>
        <end position="360"/>
    </location>
</feature>
<keyword evidence="12" id="KW-0449">Lipoprotein</keyword>
<feature type="disulfide bond" evidence="14">
    <location>
        <begin position="47"/>
        <end position="78"/>
    </location>
</feature>
<feature type="transmembrane region" description="Helical" evidence="16">
    <location>
        <begin position="306"/>
        <end position="328"/>
    </location>
</feature>
<keyword evidence="6" id="KW-0336">GPI-anchor</keyword>
<feature type="disulfide bond" evidence="14">
    <location>
        <begin position="66"/>
        <end position="99"/>
    </location>
</feature>
<keyword evidence="10 16" id="KW-0472">Membrane</keyword>
<evidence type="ECO:0000256" key="3">
    <source>
        <dbReference type="ARBA" id="ARBA00004613"/>
    </source>
</evidence>
<evidence type="ECO:0000313" key="19">
    <source>
        <dbReference type="EMBL" id="KAI1867609.1"/>
    </source>
</evidence>
<comment type="similarity">
    <text evidence="4">Belongs to the RBT5 family.</text>
</comment>
<feature type="signal peptide" evidence="17">
    <location>
        <begin position="1"/>
        <end position="26"/>
    </location>
</feature>